<evidence type="ECO:0000256" key="5">
    <source>
        <dbReference type="ARBA" id="ARBA00022747"/>
    </source>
</evidence>
<evidence type="ECO:0000256" key="7">
    <source>
        <dbReference type="RuleBase" id="RU000416"/>
    </source>
</evidence>
<dbReference type="NCBIfam" id="TIGR00675">
    <property type="entry name" value="dcm"/>
    <property type="match status" value="1"/>
</dbReference>
<keyword evidence="5" id="KW-0680">Restriction system</keyword>
<keyword evidence="2 6" id="KW-0489">Methyltransferase</keyword>
<dbReference type="Proteomes" id="UP000241085">
    <property type="component" value="Unassembled WGS sequence"/>
</dbReference>
<evidence type="ECO:0000256" key="2">
    <source>
        <dbReference type="ARBA" id="ARBA00022603"/>
    </source>
</evidence>
<dbReference type="InterPro" id="IPR029063">
    <property type="entry name" value="SAM-dependent_MTases_sf"/>
</dbReference>
<reference evidence="8 9" key="1">
    <citation type="submission" date="2018-03" db="EMBL/GenBank/DDBJ databases">
        <title>Bacteriophage NCPPB3778 and a type I-E CRISPR drive the evolution of the US Biological Select Agent, Rathayibacter toxicus.</title>
        <authorList>
            <person name="Davis E.W.II."/>
            <person name="Tabima J.F."/>
            <person name="Weisberg A.J."/>
            <person name="Dantas Lopes L."/>
            <person name="Wiseman M.S."/>
            <person name="Wiseman M.S."/>
            <person name="Pupko T."/>
            <person name="Belcher M.S."/>
            <person name="Sechler A.J."/>
            <person name="Tancos M.A."/>
            <person name="Schroeder B.K."/>
            <person name="Murray T.D."/>
            <person name="Luster D.G."/>
            <person name="Schneider W.L."/>
            <person name="Rogers E."/>
            <person name="Andreote F.D."/>
            <person name="Grunwald N.J."/>
            <person name="Putnam M.L."/>
            <person name="Chang J.H."/>
        </authorList>
    </citation>
    <scope>NUCLEOTIDE SEQUENCE [LARGE SCALE GENOMIC DNA]</scope>
    <source>
        <strain evidence="8 9">DSM 15933</strain>
    </source>
</reference>
<dbReference type="EMBL" id="PZPL01000001">
    <property type="protein sequence ID" value="PTL73226.1"/>
    <property type="molecule type" value="Genomic_DNA"/>
</dbReference>
<name>A0A2T4UUM5_9MICO</name>
<dbReference type="Pfam" id="PF00145">
    <property type="entry name" value="DNA_methylase"/>
    <property type="match status" value="1"/>
</dbReference>
<dbReference type="EC" id="2.1.1.37" evidence="1"/>
<evidence type="ECO:0000313" key="9">
    <source>
        <dbReference type="Proteomes" id="UP000241085"/>
    </source>
</evidence>
<dbReference type="GO" id="GO:0003886">
    <property type="term" value="F:DNA (cytosine-5-)-methyltransferase activity"/>
    <property type="evidence" value="ECO:0007669"/>
    <property type="project" value="UniProtKB-EC"/>
</dbReference>
<feature type="active site" evidence="6">
    <location>
        <position position="84"/>
    </location>
</feature>
<dbReference type="GO" id="GO:0044027">
    <property type="term" value="P:negative regulation of gene expression via chromosomal CpG island methylation"/>
    <property type="evidence" value="ECO:0007669"/>
    <property type="project" value="TreeGrafter"/>
</dbReference>
<gene>
    <name evidence="8" type="ORF">C1I63_10440</name>
</gene>
<dbReference type="PROSITE" id="PS51679">
    <property type="entry name" value="SAM_MT_C5"/>
    <property type="match status" value="1"/>
</dbReference>
<evidence type="ECO:0000256" key="1">
    <source>
        <dbReference type="ARBA" id="ARBA00011975"/>
    </source>
</evidence>
<comment type="caution">
    <text evidence="8">The sequence shown here is derived from an EMBL/GenBank/DDBJ whole genome shotgun (WGS) entry which is preliminary data.</text>
</comment>
<evidence type="ECO:0000256" key="6">
    <source>
        <dbReference type="PROSITE-ProRule" id="PRU01016"/>
    </source>
</evidence>
<dbReference type="GO" id="GO:0032259">
    <property type="term" value="P:methylation"/>
    <property type="evidence" value="ECO:0007669"/>
    <property type="project" value="UniProtKB-KW"/>
</dbReference>
<proteinExistence type="inferred from homology"/>
<organism evidence="8 9">
    <name type="scientific">Rathayibacter caricis DSM 15933</name>
    <dbReference type="NCBI Taxonomy" id="1328867"/>
    <lineage>
        <taxon>Bacteria</taxon>
        <taxon>Bacillati</taxon>
        <taxon>Actinomycetota</taxon>
        <taxon>Actinomycetes</taxon>
        <taxon>Micrococcales</taxon>
        <taxon>Microbacteriaceae</taxon>
        <taxon>Rathayibacter</taxon>
    </lineage>
</organism>
<evidence type="ECO:0000313" key="8">
    <source>
        <dbReference type="EMBL" id="PTL73226.1"/>
    </source>
</evidence>
<sequence length="353" mass="38722">MRPSLPIIAAVDLFCGAGGLSLGLEQAGVTVKAGIDLDPACAYPYEQNLAASFLLRDISNVTGDEVSKLWGGAQYTLLAGCAPCQPFSSHRRGIDTSDEKNWDLLSHFGRIVRESTPDFVTMENVPRLAKMQVFLDFVAMLRGLDYAVDYGTLYGPQFGLPQERRRLVLVASKVGVVRLPKGTLVKEDYRTVEDTISQLPNLISGESDPADPLHTARQLSPLNLKRIKASKPGGTWRDWPEDLRAECHKKATGASFQSFYGRMTWEAPSPTITTQAFNYGTGRFGHPTQHRSLTLREAAMLQGFPRDYKFVADGERPAMSTVGRLIGNAVPPAFGAAVGLSFMEKVRELDKAK</sequence>
<keyword evidence="3 6" id="KW-0808">Transferase</keyword>
<evidence type="ECO:0000256" key="3">
    <source>
        <dbReference type="ARBA" id="ARBA00022679"/>
    </source>
</evidence>
<protein>
    <recommendedName>
        <fullName evidence="1">DNA (cytosine-5-)-methyltransferase</fullName>
        <ecNumber evidence="1">2.1.1.37</ecNumber>
    </recommendedName>
</protein>
<dbReference type="PRINTS" id="PR00105">
    <property type="entry name" value="C5METTRFRASE"/>
</dbReference>
<dbReference type="PANTHER" id="PTHR10629">
    <property type="entry name" value="CYTOSINE-SPECIFIC METHYLTRANSFERASE"/>
    <property type="match status" value="1"/>
</dbReference>
<dbReference type="PANTHER" id="PTHR10629:SF52">
    <property type="entry name" value="DNA (CYTOSINE-5)-METHYLTRANSFERASE 1"/>
    <property type="match status" value="1"/>
</dbReference>
<dbReference type="AlphaFoldDB" id="A0A2T4UUM5"/>
<dbReference type="InterPro" id="IPR001525">
    <property type="entry name" value="C5_MeTfrase"/>
</dbReference>
<evidence type="ECO:0000256" key="4">
    <source>
        <dbReference type="ARBA" id="ARBA00022691"/>
    </source>
</evidence>
<dbReference type="GO" id="GO:0009307">
    <property type="term" value="P:DNA restriction-modification system"/>
    <property type="evidence" value="ECO:0007669"/>
    <property type="project" value="UniProtKB-KW"/>
</dbReference>
<keyword evidence="9" id="KW-1185">Reference proteome</keyword>
<dbReference type="Gene3D" id="3.90.120.10">
    <property type="entry name" value="DNA Methylase, subunit A, domain 2"/>
    <property type="match status" value="1"/>
</dbReference>
<accession>A0A2T4UUM5</accession>
<keyword evidence="4 6" id="KW-0949">S-adenosyl-L-methionine</keyword>
<dbReference type="RefSeq" id="WP_107574726.1">
    <property type="nucleotide sequence ID" value="NZ_PZPL01000001.1"/>
</dbReference>
<comment type="similarity">
    <text evidence="6 7">Belongs to the class I-like SAM-binding methyltransferase superfamily. C5-methyltransferase family.</text>
</comment>
<dbReference type="Gene3D" id="3.40.50.150">
    <property type="entry name" value="Vaccinia Virus protein VP39"/>
    <property type="match status" value="1"/>
</dbReference>
<dbReference type="GO" id="GO:0003677">
    <property type="term" value="F:DNA binding"/>
    <property type="evidence" value="ECO:0007669"/>
    <property type="project" value="TreeGrafter"/>
</dbReference>
<dbReference type="SUPFAM" id="SSF53335">
    <property type="entry name" value="S-adenosyl-L-methionine-dependent methyltransferases"/>
    <property type="match status" value="1"/>
</dbReference>
<dbReference type="InterPro" id="IPR050390">
    <property type="entry name" value="C5-Methyltransferase"/>
</dbReference>